<keyword evidence="2" id="KW-1185">Reference proteome</keyword>
<proteinExistence type="predicted"/>
<gene>
    <name evidence="1" type="ORF">HORIV_64910</name>
</gene>
<protein>
    <submittedName>
        <fullName evidence="1">Uncharacterized protein</fullName>
    </submittedName>
</protein>
<evidence type="ECO:0000313" key="1">
    <source>
        <dbReference type="EMBL" id="BBI54070.1"/>
    </source>
</evidence>
<organism evidence="1 2">
    <name type="scientific">Vreelandella olivaria</name>
    <dbReference type="NCBI Taxonomy" id="390919"/>
    <lineage>
        <taxon>Bacteria</taxon>
        <taxon>Pseudomonadati</taxon>
        <taxon>Pseudomonadota</taxon>
        <taxon>Gammaproteobacteria</taxon>
        <taxon>Oceanospirillales</taxon>
        <taxon>Halomonadaceae</taxon>
        <taxon>Vreelandella</taxon>
    </lineage>
</organism>
<sequence length="91" mass="10007">MEAAGDIGAVDERHRIGIQAEVPVAETFAHIAIKQGYGHSDSCVDAVGVFDWLALIVVHHQYMNMACPVPIVFGDTNYRVLLSYCYLLEKG</sequence>
<dbReference type="EMBL" id="AP019416">
    <property type="protein sequence ID" value="BBI54070.1"/>
    <property type="molecule type" value="Genomic_DNA"/>
</dbReference>
<accession>A0ABN5X4L6</accession>
<evidence type="ECO:0000313" key="2">
    <source>
        <dbReference type="Proteomes" id="UP000289555"/>
    </source>
</evidence>
<reference evidence="2" key="1">
    <citation type="journal article" date="2019" name="Microbiol. Resour. Announc.">
        <title>Complete Genome Sequence of Halomonas olivaria, a Moderately Halophilic Bacterium Isolated from Olive Processing Effluents, Obtained by Nanopore Sequencing.</title>
        <authorList>
            <person name="Nagata S."/>
            <person name="Ii K.M."/>
            <person name="Tsukimi T."/>
            <person name="Miura M.C."/>
            <person name="Galipon J."/>
            <person name="Arakawa K."/>
        </authorList>
    </citation>
    <scope>NUCLEOTIDE SEQUENCE [LARGE SCALE GENOMIC DNA]</scope>
    <source>
        <strain evidence="2">TYRC17</strain>
    </source>
</reference>
<name>A0ABN5X4L6_9GAMM</name>
<dbReference type="Proteomes" id="UP000289555">
    <property type="component" value="Chromosome"/>
</dbReference>